<dbReference type="SUPFAM" id="SSF56784">
    <property type="entry name" value="HAD-like"/>
    <property type="match status" value="2"/>
</dbReference>
<dbReference type="Gene3D" id="3.40.50.1000">
    <property type="entry name" value="HAD superfamily/HAD-like"/>
    <property type="match status" value="2"/>
</dbReference>
<dbReference type="InterPro" id="IPR008380">
    <property type="entry name" value="HAD-SF_hydro_IG_5-nucl"/>
</dbReference>
<protein>
    <recommendedName>
        <fullName evidence="7">5'-nucleotidase domain-containing protein 3</fullName>
    </recommendedName>
</protein>
<keyword evidence="4" id="KW-0460">Magnesium</keyword>
<proteinExistence type="inferred from homology"/>
<comment type="caution">
    <text evidence="5">The sequence shown here is derived from an EMBL/GenBank/DDBJ whole genome shotgun (WGS) entry which is preliminary data.</text>
</comment>
<keyword evidence="2" id="KW-0479">Metal-binding</keyword>
<evidence type="ECO:0000256" key="1">
    <source>
        <dbReference type="ARBA" id="ARBA00009589"/>
    </source>
</evidence>
<evidence type="ECO:0008006" key="7">
    <source>
        <dbReference type="Google" id="ProtNLM"/>
    </source>
</evidence>
<comment type="similarity">
    <text evidence="1">Belongs to the 5'(3')-deoxyribonucleotidase family.</text>
</comment>
<keyword evidence="6" id="KW-1185">Reference proteome</keyword>
<evidence type="ECO:0000256" key="2">
    <source>
        <dbReference type="ARBA" id="ARBA00022723"/>
    </source>
</evidence>
<dbReference type="InterPro" id="IPR036412">
    <property type="entry name" value="HAD-like_sf"/>
</dbReference>
<dbReference type="InterPro" id="IPR023214">
    <property type="entry name" value="HAD_sf"/>
</dbReference>
<dbReference type="EMBL" id="JBEUOH010000002">
    <property type="protein sequence ID" value="KAL0901455.1"/>
    <property type="molecule type" value="Genomic_DNA"/>
</dbReference>
<evidence type="ECO:0000313" key="5">
    <source>
        <dbReference type="EMBL" id="KAL0901455.1"/>
    </source>
</evidence>
<dbReference type="PANTHER" id="PTHR12103:SF12">
    <property type="entry name" value="FI20020P1"/>
    <property type="match status" value="1"/>
</dbReference>
<gene>
    <name evidence="5" type="ORF">ABMA27_006707</name>
</gene>
<accession>A0ABR3IK45</accession>
<dbReference type="Proteomes" id="UP001549920">
    <property type="component" value="Unassembled WGS sequence"/>
</dbReference>
<evidence type="ECO:0000256" key="3">
    <source>
        <dbReference type="ARBA" id="ARBA00022801"/>
    </source>
</evidence>
<sequence>MSLCNSLVGGIKNLNRNFYHKIDKCNVLLAKTYSTRDLLKEAYCRTKLKCRSKKLPQDVNPRGVFACNELDLSEVKVYGFDYDYTLAHYKPTLEHLLYNLGREVLLEKYNYPPEILNLEYKPNFAVRGLHYDIEKGLLLKLDSFLQIQFGAVYRGLTPVTTEEVLKIYKNRIIPIAYVEGDTRAHKANRAKMVHLADLFSVPEMGLLCNVAEYFIRNHIDYHPEILFLDVKNSVQSCHPVMHKIVAQNVEEYIRPNLDLRKYFQMLQDFDKKLFLVTNSPYHFVNAGMEMLVGHDWREFFDVVIVNANKPKFFTEVSRPIRVFDKNANSHIWEKVTSLEKGIIYYEGTVKQLQDLTGWSGHQVLYFGDHPYSDLADVTLEHGWRTGAIINEITVEYTSVYSTEHLQHLPGWGGHQVLYFGDHPYSDLADVTLEHGWRTGAIINEITHEINTLNMQSFKENANWLQMLTQLIEDYQDYKEPEAVEVIEQWMAERDYLRSSYLASRNEIKAVFNPQFGSVFRTYHNPTYFSRRLFRFADIYTSNISNLLNYSLTHTFYPRRGVMPHEYGSYFV</sequence>
<keyword evidence="3" id="KW-0378">Hydrolase</keyword>
<dbReference type="PANTHER" id="PTHR12103">
    <property type="entry name" value="5'-NUCLEOTIDASE DOMAIN-CONTAINING"/>
    <property type="match status" value="1"/>
</dbReference>
<organism evidence="5 6">
    <name type="scientific">Loxostege sticticalis</name>
    <name type="common">Beet webworm moth</name>
    <dbReference type="NCBI Taxonomy" id="481309"/>
    <lineage>
        <taxon>Eukaryota</taxon>
        <taxon>Metazoa</taxon>
        <taxon>Ecdysozoa</taxon>
        <taxon>Arthropoda</taxon>
        <taxon>Hexapoda</taxon>
        <taxon>Insecta</taxon>
        <taxon>Pterygota</taxon>
        <taxon>Neoptera</taxon>
        <taxon>Endopterygota</taxon>
        <taxon>Lepidoptera</taxon>
        <taxon>Glossata</taxon>
        <taxon>Ditrysia</taxon>
        <taxon>Pyraloidea</taxon>
        <taxon>Crambidae</taxon>
        <taxon>Pyraustinae</taxon>
        <taxon>Loxostege</taxon>
    </lineage>
</organism>
<dbReference type="NCBIfam" id="TIGR02244">
    <property type="entry name" value="HAD-IG-Ncltidse"/>
    <property type="match status" value="1"/>
</dbReference>
<name>A0ABR3IK45_LOXSC</name>
<dbReference type="Pfam" id="PF05761">
    <property type="entry name" value="5_nucleotid"/>
    <property type="match status" value="2"/>
</dbReference>
<evidence type="ECO:0000256" key="4">
    <source>
        <dbReference type="ARBA" id="ARBA00022842"/>
    </source>
</evidence>
<dbReference type="PIRSF" id="PIRSF017434">
    <property type="entry name" value="Purine_5'-nucleotidase"/>
    <property type="match status" value="1"/>
</dbReference>
<dbReference type="InterPro" id="IPR016695">
    <property type="entry name" value="Pur_nucleotidase"/>
</dbReference>
<reference evidence="5 6" key="1">
    <citation type="submission" date="2024-06" db="EMBL/GenBank/DDBJ databases">
        <title>A chromosome-level genome assembly of beet webworm, Loxostege sticticalis.</title>
        <authorList>
            <person name="Zhang Y."/>
        </authorList>
    </citation>
    <scope>NUCLEOTIDE SEQUENCE [LARGE SCALE GENOMIC DNA]</scope>
    <source>
        <strain evidence="5">AQ026</strain>
        <tissue evidence="5">Whole body</tissue>
    </source>
</reference>
<evidence type="ECO:0000313" key="6">
    <source>
        <dbReference type="Proteomes" id="UP001549920"/>
    </source>
</evidence>